<name>A0A8H8RIT5_9HELO</name>
<dbReference type="Pfam" id="PF20684">
    <property type="entry name" value="Fung_rhodopsin"/>
    <property type="match status" value="1"/>
</dbReference>
<evidence type="ECO:0000256" key="4">
    <source>
        <dbReference type="ARBA" id="ARBA00023136"/>
    </source>
</evidence>
<evidence type="ECO:0000313" key="10">
    <source>
        <dbReference type="Proteomes" id="UP000462212"/>
    </source>
</evidence>
<dbReference type="InterPro" id="IPR049326">
    <property type="entry name" value="Rhodopsin_dom_fungi"/>
</dbReference>
<dbReference type="Proteomes" id="UP000462212">
    <property type="component" value="Unassembled WGS sequence"/>
</dbReference>
<evidence type="ECO:0000256" key="6">
    <source>
        <dbReference type="SAM" id="MobiDB-lite"/>
    </source>
</evidence>
<comment type="caution">
    <text evidence="9">The sequence shown here is derived from an EMBL/GenBank/DDBJ whole genome shotgun (WGS) entry which is preliminary data.</text>
</comment>
<keyword evidence="4 7" id="KW-0472">Membrane</keyword>
<feature type="transmembrane region" description="Helical" evidence="7">
    <location>
        <begin position="220"/>
        <end position="244"/>
    </location>
</feature>
<feature type="transmembrane region" description="Helical" evidence="7">
    <location>
        <begin position="42"/>
        <end position="63"/>
    </location>
</feature>
<evidence type="ECO:0000256" key="7">
    <source>
        <dbReference type="SAM" id="Phobius"/>
    </source>
</evidence>
<feature type="non-terminal residue" evidence="9">
    <location>
        <position position="377"/>
    </location>
</feature>
<keyword evidence="3 7" id="KW-1133">Transmembrane helix</keyword>
<dbReference type="InterPro" id="IPR052337">
    <property type="entry name" value="SAT4-like"/>
</dbReference>
<evidence type="ECO:0000256" key="1">
    <source>
        <dbReference type="ARBA" id="ARBA00004141"/>
    </source>
</evidence>
<evidence type="ECO:0000256" key="2">
    <source>
        <dbReference type="ARBA" id="ARBA00022692"/>
    </source>
</evidence>
<evidence type="ECO:0000256" key="5">
    <source>
        <dbReference type="ARBA" id="ARBA00038359"/>
    </source>
</evidence>
<feature type="transmembrane region" description="Helical" evidence="7">
    <location>
        <begin position="133"/>
        <end position="158"/>
    </location>
</feature>
<keyword evidence="2 7" id="KW-0812">Transmembrane</keyword>
<proteinExistence type="inferred from homology"/>
<accession>A0A8H8RIT5</accession>
<organism evidence="9 10">
    <name type="scientific">Lachnellula subtilissima</name>
    <dbReference type="NCBI Taxonomy" id="602034"/>
    <lineage>
        <taxon>Eukaryota</taxon>
        <taxon>Fungi</taxon>
        <taxon>Dikarya</taxon>
        <taxon>Ascomycota</taxon>
        <taxon>Pezizomycotina</taxon>
        <taxon>Leotiomycetes</taxon>
        <taxon>Helotiales</taxon>
        <taxon>Lachnaceae</taxon>
        <taxon>Lachnellula</taxon>
    </lineage>
</organism>
<dbReference type="PANTHER" id="PTHR33048:SF157">
    <property type="entry name" value="INTEGRAL MEMBRANE PROTEIN"/>
    <property type="match status" value="1"/>
</dbReference>
<gene>
    <name evidence="9" type="ORF">LSUB1_G005534</name>
</gene>
<dbReference type="EMBL" id="QGMJ01000443">
    <property type="protein sequence ID" value="TVY36280.1"/>
    <property type="molecule type" value="Genomic_DNA"/>
</dbReference>
<feature type="transmembrane region" description="Helical" evidence="7">
    <location>
        <begin position="6"/>
        <end position="30"/>
    </location>
</feature>
<evidence type="ECO:0000256" key="3">
    <source>
        <dbReference type="ARBA" id="ARBA00022989"/>
    </source>
</evidence>
<feature type="region of interest" description="Disordered" evidence="6">
    <location>
        <begin position="312"/>
        <end position="331"/>
    </location>
</feature>
<comment type="similarity">
    <text evidence="5">Belongs to the SAT4 family.</text>
</comment>
<feature type="domain" description="Rhodopsin" evidence="8">
    <location>
        <begin position="26"/>
        <end position="289"/>
    </location>
</feature>
<reference evidence="9 10" key="1">
    <citation type="submission" date="2018-05" db="EMBL/GenBank/DDBJ databases">
        <title>Genome sequencing and assembly of the regulated plant pathogen Lachnellula willkommii and related sister species for the development of diagnostic species identification markers.</title>
        <authorList>
            <person name="Giroux E."/>
            <person name="Bilodeau G."/>
        </authorList>
    </citation>
    <scope>NUCLEOTIDE SEQUENCE [LARGE SCALE GENOMIC DNA]</scope>
    <source>
        <strain evidence="9 10">CBS 197.66</strain>
    </source>
</reference>
<dbReference type="GO" id="GO:0016020">
    <property type="term" value="C:membrane"/>
    <property type="evidence" value="ECO:0007669"/>
    <property type="project" value="UniProtKB-SubCell"/>
</dbReference>
<dbReference type="AlphaFoldDB" id="A0A8H8RIT5"/>
<evidence type="ECO:0000259" key="8">
    <source>
        <dbReference type="Pfam" id="PF20684"/>
    </source>
</evidence>
<dbReference type="PANTHER" id="PTHR33048">
    <property type="entry name" value="PTH11-LIKE INTEGRAL MEMBRANE PROTEIN (AFU_ORTHOLOGUE AFUA_5G11245)"/>
    <property type="match status" value="1"/>
</dbReference>
<evidence type="ECO:0000313" key="9">
    <source>
        <dbReference type="EMBL" id="TVY36280.1"/>
    </source>
</evidence>
<protein>
    <recommendedName>
        <fullName evidence="8">Rhodopsin domain-containing protein</fullName>
    </recommendedName>
</protein>
<sequence length="377" mass="41758">MPVDNPASVIAVGAVMPSLAIVAVALRFYSRRVIHNPLQIDDWILIPALLLTIGMGASLIAGVKLHALGYPTPFTGDPNDPLAALTQKNSGIRITSQVEWALQLMQVVQLGCIKLSFTFFYRRIFVSRTTTSFNLLTWATIGVITAWTVAFFFALLFACKGYSGEWSAWWGSVIDLSTKCVKTEKLETGLVVSDFLTDTFILLLPIPKIWALQMPIRRKLAVTGIFALGIVAVAASIVRMKYFIDVISKGFDPNDDEDLALTRNLYWSMVESGLGMLAVCLPTLRSLFSSNSSGWLTSMRSSLRSMLASRSQASKLSSQENSKKYSQGSSEEYIHIVDDGLEPGNKKHEIYVMEDRIPKVKEKNSGRVDYSDRGLEH</sequence>
<comment type="subcellular location">
    <subcellularLocation>
        <location evidence="1">Membrane</location>
        <topology evidence="1">Multi-pass membrane protein</topology>
    </subcellularLocation>
</comment>
<keyword evidence="10" id="KW-1185">Reference proteome</keyword>
<feature type="compositionally biased region" description="Polar residues" evidence="6">
    <location>
        <begin position="315"/>
        <end position="330"/>
    </location>
</feature>
<dbReference type="OrthoDB" id="5393606at2759"/>